<accession>A0AAV7NE17</accession>
<evidence type="ECO:0000256" key="1">
    <source>
        <dbReference type="SAM" id="MobiDB-lite"/>
    </source>
</evidence>
<organism evidence="2 3">
    <name type="scientific">Pleurodeles waltl</name>
    <name type="common">Iberian ribbed newt</name>
    <dbReference type="NCBI Taxonomy" id="8319"/>
    <lineage>
        <taxon>Eukaryota</taxon>
        <taxon>Metazoa</taxon>
        <taxon>Chordata</taxon>
        <taxon>Craniata</taxon>
        <taxon>Vertebrata</taxon>
        <taxon>Euteleostomi</taxon>
        <taxon>Amphibia</taxon>
        <taxon>Batrachia</taxon>
        <taxon>Caudata</taxon>
        <taxon>Salamandroidea</taxon>
        <taxon>Salamandridae</taxon>
        <taxon>Pleurodelinae</taxon>
        <taxon>Pleurodeles</taxon>
    </lineage>
</organism>
<feature type="compositionally biased region" description="Basic and acidic residues" evidence="1">
    <location>
        <begin position="1"/>
        <end position="12"/>
    </location>
</feature>
<gene>
    <name evidence="2" type="ORF">NDU88_008757</name>
</gene>
<evidence type="ECO:0000313" key="2">
    <source>
        <dbReference type="EMBL" id="KAJ1111433.1"/>
    </source>
</evidence>
<reference evidence="2" key="1">
    <citation type="journal article" date="2022" name="bioRxiv">
        <title>Sequencing and chromosome-scale assembly of the giantPleurodeles waltlgenome.</title>
        <authorList>
            <person name="Brown T."/>
            <person name="Elewa A."/>
            <person name="Iarovenko S."/>
            <person name="Subramanian E."/>
            <person name="Araus A.J."/>
            <person name="Petzold A."/>
            <person name="Susuki M."/>
            <person name="Suzuki K.-i.T."/>
            <person name="Hayashi T."/>
            <person name="Toyoda A."/>
            <person name="Oliveira C."/>
            <person name="Osipova E."/>
            <person name="Leigh N.D."/>
            <person name="Simon A."/>
            <person name="Yun M.H."/>
        </authorList>
    </citation>
    <scope>NUCLEOTIDE SEQUENCE</scope>
    <source>
        <strain evidence="2">20211129_DDA</strain>
        <tissue evidence="2">Liver</tissue>
    </source>
</reference>
<dbReference type="AlphaFoldDB" id="A0AAV7NE17"/>
<proteinExistence type="predicted"/>
<name>A0AAV7NE17_PLEWA</name>
<dbReference type="Proteomes" id="UP001066276">
    <property type="component" value="Chromosome 9"/>
</dbReference>
<feature type="region of interest" description="Disordered" evidence="1">
    <location>
        <begin position="1"/>
        <end position="73"/>
    </location>
</feature>
<evidence type="ECO:0000313" key="3">
    <source>
        <dbReference type="Proteomes" id="UP001066276"/>
    </source>
</evidence>
<dbReference type="EMBL" id="JANPWB010000013">
    <property type="protein sequence ID" value="KAJ1111433.1"/>
    <property type="molecule type" value="Genomic_DNA"/>
</dbReference>
<comment type="caution">
    <text evidence="2">The sequence shown here is derived from an EMBL/GenBank/DDBJ whole genome shotgun (WGS) entry which is preliminary data.</text>
</comment>
<sequence>MQDDQKGGADRTKRGRRTPEYTNPRGEILSASKPQSEQERSSTPQDRIAATHPSSPRGQEGAEGPDTTPLEGRGRRYIGCIYHVPSPETCILKKGSRDMRKQRGTHIAW</sequence>
<protein>
    <submittedName>
        <fullName evidence="2">Uncharacterized protein</fullName>
    </submittedName>
</protein>
<keyword evidence="3" id="KW-1185">Reference proteome</keyword>